<organism evidence="1 2">
    <name type="scientific">Acetonema longum DSM 6540</name>
    <dbReference type="NCBI Taxonomy" id="1009370"/>
    <lineage>
        <taxon>Bacteria</taxon>
        <taxon>Bacillati</taxon>
        <taxon>Bacillota</taxon>
        <taxon>Negativicutes</taxon>
        <taxon>Acetonemataceae</taxon>
        <taxon>Acetonema</taxon>
    </lineage>
</organism>
<sequence length="176" mass="20224">MIIGKRPHFAVEFEVNKEYGGVWLFGKCCFWIKDQRIGDYELGTSLRDVLFQMRTIVLDNGKRIHNDLFALDTAELYRRLNGALYGCDGTACCDTNFETIAVEETWARFNVSLPVDIFDGWKIFLVESQEKARIIVKKIDKEGIYEAFLTPGEFDEVIAKAYGELDKLYEIELAKG</sequence>
<evidence type="ECO:0000313" key="1">
    <source>
        <dbReference type="EMBL" id="EGO64879.1"/>
    </source>
</evidence>
<evidence type="ECO:0000313" key="2">
    <source>
        <dbReference type="Proteomes" id="UP000003240"/>
    </source>
</evidence>
<name>F7NGF2_9FIRM</name>
<dbReference type="eggNOG" id="ENOG50346E6">
    <property type="taxonomic scope" value="Bacteria"/>
</dbReference>
<keyword evidence="2" id="KW-1185">Reference proteome</keyword>
<comment type="caution">
    <text evidence="1">The sequence shown here is derived from an EMBL/GenBank/DDBJ whole genome shotgun (WGS) entry which is preliminary data.</text>
</comment>
<dbReference type="EMBL" id="AFGF01000044">
    <property type="protein sequence ID" value="EGO64879.1"/>
    <property type="molecule type" value="Genomic_DNA"/>
</dbReference>
<dbReference type="RefSeq" id="WP_004093675.1">
    <property type="nucleotide sequence ID" value="NZ_AFGF01000044.1"/>
</dbReference>
<accession>F7NGF2</accession>
<dbReference type="Proteomes" id="UP000003240">
    <property type="component" value="Unassembled WGS sequence"/>
</dbReference>
<dbReference type="InterPro" id="IPR028958">
    <property type="entry name" value="Imm42"/>
</dbReference>
<dbReference type="AlphaFoldDB" id="F7NGF2"/>
<protein>
    <submittedName>
        <fullName evidence="1">Uncharacterized protein</fullName>
    </submittedName>
</protein>
<dbReference type="Pfam" id="PF15593">
    <property type="entry name" value="Imm42"/>
    <property type="match status" value="1"/>
</dbReference>
<reference evidence="1 2" key="1">
    <citation type="journal article" date="2011" name="EMBO J.">
        <title>Structural diversity of bacterial flagellar motors.</title>
        <authorList>
            <person name="Chen S."/>
            <person name="Beeby M."/>
            <person name="Murphy G.E."/>
            <person name="Leadbetter J.R."/>
            <person name="Hendrixson D.R."/>
            <person name="Briegel A."/>
            <person name="Li Z."/>
            <person name="Shi J."/>
            <person name="Tocheva E.I."/>
            <person name="Muller A."/>
            <person name="Dobro M.J."/>
            <person name="Jensen G.J."/>
        </authorList>
    </citation>
    <scope>NUCLEOTIDE SEQUENCE [LARGE SCALE GENOMIC DNA]</scope>
    <source>
        <strain evidence="1 2">DSM 6540</strain>
    </source>
</reference>
<proteinExistence type="predicted"/>
<gene>
    <name evidence="1" type="ORF">ALO_05680</name>
</gene>